<dbReference type="Proteomes" id="UP000251213">
    <property type="component" value="Unassembled WGS sequence"/>
</dbReference>
<protein>
    <submittedName>
        <fullName evidence="3">Uncharacterized protein</fullName>
    </submittedName>
</protein>
<evidence type="ECO:0000256" key="1">
    <source>
        <dbReference type="SAM" id="Coils"/>
    </source>
</evidence>
<evidence type="ECO:0000256" key="2">
    <source>
        <dbReference type="SAM" id="Phobius"/>
    </source>
</evidence>
<gene>
    <name evidence="3" type="ORF">DL897_13760</name>
</gene>
<feature type="coiled-coil region" evidence="1">
    <location>
        <begin position="119"/>
        <end position="146"/>
    </location>
</feature>
<dbReference type="AlphaFoldDB" id="A0A364K2S7"/>
<feature type="transmembrane region" description="Helical" evidence="2">
    <location>
        <begin position="83"/>
        <end position="104"/>
    </location>
</feature>
<keyword evidence="2" id="KW-1133">Transmembrane helix</keyword>
<evidence type="ECO:0000313" key="3">
    <source>
        <dbReference type="EMBL" id="RAL22723.1"/>
    </source>
</evidence>
<keyword evidence="4" id="KW-1185">Reference proteome</keyword>
<sequence>MNDSSQQEQQKSKSRGWRWIGLISLGLFLFVTGAFVSPIINKLFNTTVVVSTDQQKESLIPERVEKTWQEADVLANQYAYMSYLLNLLAVICTIGGLGLAYFTYRQEKKIPELITKQVTDKTEKMQEQLKSELSELDQAIEQRLKAFAILSERFILHQHGNHIPSSHEFELIKKVEHIYPELWGLSFFKAVFLWYDSSKTIGIDEADWLERQYQKSMESIQLMHEHLKQNPEHDRAYLFLIIWNLQLIRHDISHYTEAIHCLKKLLQIQPTYCYDRTLLQQKEWYQASADRYQERNGLLFSAEYQIFRSRQQHQHYFTRESLTDLEHRLADIRYRLRESEQFPPKLDQRHTYLQKIRAMEQSIS</sequence>
<keyword evidence="2" id="KW-0472">Membrane</keyword>
<name>A0A364K2S7_9BACL</name>
<accession>A0A364K2S7</accession>
<dbReference type="OrthoDB" id="2989878at2"/>
<evidence type="ECO:0000313" key="4">
    <source>
        <dbReference type="Proteomes" id="UP000251213"/>
    </source>
</evidence>
<dbReference type="RefSeq" id="WP_113659727.1">
    <property type="nucleotide sequence ID" value="NZ_KZ845670.1"/>
</dbReference>
<organism evidence="3 4">
    <name type="scientific">Thermoflavimicrobium daqui</name>
    <dbReference type="NCBI Taxonomy" id="2137476"/>
    <lineage>
        <taxon>Bacteria</taxon>
        <taxon>Bacillati</taxon>
        <taxon>Bacillota</taxon>
        <taxon>Bacilli</taxon>
        <taxon>Bacillales</taxon>
        <taxon>Thermoactinomycetaceae</taxon>
        <taxon>Thermoflavimicrobium</taxon>
    </lineage>
</organism>
<reference evidence="3 4" key="1">
    <citation type="submission" date="2018-06" db="EMBL/GenBank/DDBJ databases">
        <title>Thermoflavimicrobium daqus sp. nov., a thermophilic microbe isolated from Moutai-flavour Daqu.</title>
        <authorList>
            <person name="Wang X."/>
            <person name="Zhou H."/>
        </authorList>
    </citation>
    <scope>NUCLEOTIDE SEQUENCE [LARGE SCALE GENOMIC DNA]</scope>
    <source>
        <strain evidence="3 4">FBKL4.011</strain>
    </source>
</reference>
<reference evidence="3 4" key="2">
    <citation type="submission" date="2018-06" db="EMBL/GenBank/DDBJ databases">
        <authorList>
            <person name="Zhirakovskaya E."/>
        </authorList>
    </citation>
    <scope>NUCLEOTIDE SEQUENCE [LARGE SCALE GENOMIC DNA]</scope>
    <source>
        <strain evidence="3 4">FBKL4.011</strain>
    </source>
</reference>
<dbReference type="EMBL" id="QJKK01000008">
    <property type="protein sequence ID" value="RAL22723.1"/>
    <property type="molecule type" value="Genomic_DNA"/>
</dbReference>
<comment type="caution">
    <text evidence="3">The sequence shown here is derived from an EMBL/GenBank/DDBJ whole genome shotgun (WGS) entry which is preliminary data.</text>
</comment>
<keyword evidence="2" id="KW-0812">Transmembrane</keyword>
<feature type="transmembrane region" description="Helical" evidence="2">
    <location>
        <begin position="20"/>
        <end position="40"/>
    </location>
</feature>
<keyword evidence="1" id="KW-0175">Coiled coil</keyword>
<proteinExistence type="predicted"/>